<dbReference type="InterPro" id="IPR025380">
    <property type="entry name" value="DUF4369"/>
</dbReference>
<feature type="chain" id="PRO_5023883720" description="DUF4369 domain-containing protein" evidence="1">
    <location>
        <begin position="23"/>
        <end position="238"/>
    </location>
</feature>
<evidence type="ECO:0000313" key="3">
    <source>
        <dbReference type="EMBL" id="GER60288.1"/>
    </source>
</evidence>
<keyword evidence="4" id="KW-1185">Reference proteome</keyword>
<comment type="caution">
    <text evidence="3">The sequence shown here is derived from an EMBL/GenBank/DDBJ whole genome shotgun (WGS) entry which is preliminary data.</text>
</comment>
<dbReference type="RefSeq" id="WP_151674719.1">
    <property type="nucleotide sequence ID" value="NZ_BKCG01000006.1"/>
</dbReference>
<evidence type="ECO:0000259" key="2">
    <source>
        <dbReference type="Pfam" id="PF14289"/>
    </source>
</evidence>
<dbReference type="EMBL" id="BKCG01000006">
    <property type="protein sequence ID" value="GER60288.1"/>
    <property type="molecule type" value="Genomic_DNA"/>
</dbReference>
<reference evidence="3 4" key="1">
    <citation type="submission" date="2019-08" db="EMBL/GenBank/DDBJ databases">
        <title>Draft genome sequence of Ulvibacter marinus type strain NBRC 109484.</title>
        <authorList>
            <person name="Kawano K."/>
            <person name="Ushijima N."/>
            <person name="Kihara M."/>
            <person name="Itoh H."/>
        </authorList>
    </citation>
    <scope>NUCLEOTIDE SEQUENCE [LARGE SCALE GENOMIC DNA]</scope>
    <source>
        <strain evidence="3 4">NBRC 109484</strain>
    </source>
</reference>
<dbReference type="Proteomes" id="UP000326509">
    <property type="component" value="Unassembled WGS sequence"/>
</dbReference>
<accession>A0A5J4J2M6</accession>
<evidence type="ECO:0000313" key="4">
    <source>
        <dbReference type="Proteomes" id="UP000326509"/>
    </source>
</evidence>
<evidence type="ECO:0000256" key="1">
    <source>
        <dbReference type="SAM" id="SignalP"/>
    </source>
</evidence>
<dbReference type="PROSITE" id="PS51257">
    <property type="entry name" value="PROKAR_LIPOPROTEIN"/>
    <property type="match status" value="1"/>
</dbReference>
<proteinExistence type="predicted"/>
<gene>
    <name evidence="3" type="ORF">ULMA_23960</name>
</gene>
<keyword evidence="1" id="KW-0732">Signal</keyword>
<organism evidence="3 4">
    <name type="scientific">Patiriisocius marinus</name>
    <dbReference type="NCBI Taxonomy" id="1397112"/>
    <lineage>
        <taxon>Bacteria</taxon>
        <taxon>Pseudomonadati</taxon>
        <taxon>Bacteroidota</taxon>
        <taxon>Flavobacteriia</taxon>
        <taxon>Flavobacteriales</taxon>
        <taxon>Flavobacteriaceae</taxon>
        <taxon>Patiriisocius</taxon>
    </lineage>
</organism>
<protein>
    <recommendedName>
        <fullName evidence="2">DUF4369 domain-containing protein</fullName>
    </recommendedName>
</protein>
<sequence>MKRLLLISIAILSIASCTNEDAENNMHLTGSVKGLKKGTLLLQKVIDSTFQTIDSLQVNGTGDFEFNSIIESPEVYYLSLKTQTQKQPEKNIPFFAEAGEMTINTSLLAFNRDSKITGSVNEDKFREYRKLMQRYADKNLELTEAQVNAYQEGNMKLFDSINGQQKRVLSSKYLATVNYALNNKDYEIAPFLALTEIYDVNVKYLDTIYTTMTPKIKDSKYGIVLESFIKDIKKIESN</sequence>
<name>A0A5J4J2M6_9FLAO</name>
<dbReference type="AlphaFoldDB" id="A0A5J4J2M6"/>
<dbReference type="OrthoDB" id="1143206at2"/>
<feature type="signal peptide" evidence="1">
    <location>
        <begin position="1"/>
        <end position="22"/>
    </location>
</feature>
<dbReference type="Pfam" id="PF14289">
    <property type="entry name" value="DUF4369"/>
    <property type="match status" value="1"/>
</dbReference>
<feature type="domain" description="DUF4369" evidence="2">
    <location>
        <begin position="26"/>
        <end position="125"/>
    </location>
</feature>